<sequence length="1500" mass="164212">METAPSRITSVEFGVFSAQAAKTLSVLELTERNLYDISKPNRPPAEFGALDRRLGVADKTAVCATCNEGIQQCVGHFGVVRLVLPVFHIGYFRLMVTVLQNICKTCSRVMVPEPVRRKYLKRLRTPYLDDVQRKEILKSLNTLCKKTALCPWCGAPNGPIRKVGALKLTHERFKKKKEPTPEQLAFQRSFDASVALDPTLKTHVGKAHQDLNPLVVHQLFSKILDQDCEVLGLDPQSGRPELFLWNALPVPPSCIRPSVGGDAVSTEDDLTVLVSEIVEVNAKIQAILNEGIPVTHLVDHWDFLQLQCAMYITSDLPGVPTHLQNNLQKIKKGFCQRLKGKHGRFRGNLSGKRVDFSGRTVISPDPNLRIDQVAVPERVAKVLTYPERVTKHNIERMRERVLNGTEKHPGATYVTTTTGVKKFLKYVNRKQVVKDLRIGDLVDRHLEDGDIVLFNRQPSLHKLSIMSHFAKIRPWRTFRFNECVCNPYNADFDGDEMNMHVPQNEEARAEAMQLMGVKNNLVTPRNGEPLIAATQDFITASYLLTRRNQLYDRSQFTQICCYMNLPPDRIDLPPPCIVKPLALWSGKQIYSLLLKPNDAGPIRVNLATKSRQFDRNILKTPNLVGMPHDGSFCPNEGFLTVFNSQIMSGVVDKAIIGDGNKNSLLYVVLRDFGAEAAAACMNRIAALSARWLANQGFSIGIDDVQPGRTLTKQKELTVQKGYDDCDEMISASKAGRLQNQAGCNQEQTLEAKLSGILSKIRDDVGQVCFNELNPYNAPMTMALCGSKGSKINVSQMVACVGQQIVSGSRIPNGFIDRSLPHFPKNSKIPPAKGFVRNSFYTGLSPPEFFFHAAGGREGLVDTAVKSDTAETGYMQRRLMKALEDLTMHYDQSVRNSVGSVIQFQYGDDGLDPACIEGDQQPVAFTRAFAHAQAVCPPPPLRDVRAARAPSAALRPHEIRTYFADRLASEEGAAFSTEFASGLTQFVETELVERLARARVAVGLPPRDTAPADGAIESDDDTAAADNDDADDDDAAAMATALQITTAQCATFWTLCQRKYQRALMEAGTAVGAIGAQSIGEPGTQMTLKTFHFAGVASMNVTLGVPRIKEIINASAKISTPIINATLEAASGVYLKRPKQLVEASARVVKGRIEATYLHDVIASIRTIMDAEGCFLHLCIDLPTIRKLQLDVTLESIKASICADRKIKITPGGLTTVGRSTIRVSAAHVTVRKARSAAGAAAPAVGGGGDDGGNMYTVLQNLKQQLPKVLIHGYASVNRAVVNDEHAEHRFNLLVEGYGLREIMGIEGVDGVRTYTNHVLECTKTIGIEAGRNTIIHEILYTMEKHGMTIDRRHVMLLADLMTFKGEVLGITRFGIAKMKDSVLMLASFEKTTDHLFEASFYGKTDPIQGVSECIIMGIPMSLGTGLFQLLQRCDDPLPGGLVGGPGGTLNAQTLATLPPQSLAPGLVGTSQTARVTAILPPGPRLLFETAAHERPTVVAA</sequence>
<dbReference type="FunFam" id="2.40.40.20:FF:000019">
    <property type="entry name" value="DNA-directed RNA polymerase II subunit RPB1"/>
    <property type="match status" value="1"/>
</dbReference>
<dbReference type="Gene3D" id="4.10.860.120">
    <property type="entry name" value="RNA polymerase II, clamp domain"/>
    <property type="match status" value="1"/>
</dbReference>
<keyword evidence="9" id="KW-0460">Magnesium</keyword>
<dbReference type="InterPro" id="IPR007066">
    <property type="entry name" value="RNA_pol_Rpb1_3"/>
</dbReference>
<dbReference type="Gene3D" id="1.10.274.100">
    <property type="entry name" value="RNA polymerase Rpb1, domain 3"/>
    <property type="match status" value="1"/>
</dbReference>
<dbReference type="InterPro" id="IPR007080">
    <property type="entry name" value="RNA_pol_Rpb1_1"/>
</dbReference>
<dbReference type="Gene3D" id="6.10.250.2940">
    <property type="match status" value="1"/>
</dbReference>
<dbReference type="Pfam" id="PF04998">
    <property type="entry name" value="RNA_pol_Rpb1_5"/>
    <property type="match status" value="1"/>
</dbReference>
<feature type="region of interest" description="Disordered" evidence="15">
    <location>
        <begin position="1005"/>
        <end position="1030"/>
    </location>
</feature>
<dbReference type="EMBL" id="ML014355">
    <property type="protein sequence ID" value="RKO98838.1"/>
    <property type="molecule type" value="Genomic_DNA"/>
</dbReference>
<dbReference type="GO" id="GO:0003899">
    <property type="term" value="F:DNA-directed RNA polymerase activity"/>
    <property type="evidence" value="ECO:0007669"/>
    <property type="project" value="UniProtKB-EC"/>
</dbReference>
<dbReference type="NCBIfam" id="NF006336">
    <property type="entry name" value="PRK08566.1"/>
    <property type="match status" value="1"/>
</dbReference>
<protein>
    <recommendedName>
        <fullName evidence="14">DNA-directed RNA polymerase subunit</fullName>
        <ecNumber evidence="14">2.7.7.6</ecNumber>
    </recommendedName>
</protein>
<evidence type="ECO:0000256" key="3">
    <source>
        <dbReference type="ARBA" id="ARBA00011206"/>
    </source>
</evidence>
<evidence type="ECO:0000256" key="10">
    <source>
        <dbReference type="ARBA" id="ARBA00023163"/>
    </source>
</evidence>
<accession>A0A4P9X1Q0</accession>
<keyword evidence="18" id="KW-1185">Reference proteome</keyword>
<dbReference type="Pfam" id="PF04983">
    <property type="entry name" value="RNA_pol_Rpb1_3"/>
    <property type="match status" value="1"/>
</dbReference>
<reference evidence="18" key="1">
    <citation type="journal article" date="2018" name="Nat. Microbiol.">
        <title>Leveraging single-cell genomics to expand the fungal tree of life.</title>
        <authorList>
            <person name="Ahrendt S.R."/>
            <person name="Quandt C.A."/>
            <person name="Ciobanu D."/>
            <person name="Clum A."/>
            <person name="Salamov A."/>
            <person name="Andreopoulos B."/>
            <person name="Cheng J.F."/>
            <person name="Woyke T."/>
            <person name="Pelin A."/>
            <person name="Henrissat B."/>
            <person name="Reynolds N.K."/>
            <person name="Benny G.L."/>
            <person name="Smith M.E."/>
            <person name="James T.Y."/>
            <person name="Grigoriev I.V."/>
        </authorList>
    </citation>
    <scope>NUCLEOTIDE SEQUENCE [LARGE SCALE GENOMIC DNA]</scope>
    <source>
        <strain evidence="18">ATCC 52028</strain>
    </source>
</reference>
<comment type="subcellular location">
    <subcellularLocation>
        <location evidence="1">Nucleus</location>
    </subcellularLocation>
</comment>
<dbReference type="GO" id="GO:0005634">
    <property type="term" value="C:nucleus"/>
    <property type="evidence" value="ECO:0007669"/>
    <property type="project" value="UniProtKB-SubCell"/>
</dbReference>
<evidence type="ECO:0000256" key="8">
    <source>
        <dbReference type="ARBA" id="ARBA00022833"/>
    </source>
</evidence>
<keyword evidence="6 14" id="KW-0548">Nucleotidyltransferase</keyword>
<keyword evidence="10 14" id="KW-0804">Transcription</keyword>
<dbReference type="Pfam" id="PF04997">
    <property type="entry name" value="RNA_pol_Rpb1_1"/>
    <property type="match status" value="1"/>
</dbReference>
<evidence type="ECO:0000256" key="4">
    <source>
        <dbReference type="ARBA" id="ARBA00022478"/>
    </source>
</evidence>
<dbReference type="InterPro" id="IPR035697">
    <property type="entry name" value="RNAP_III_RPC1_N"/>
</dbReference>
<dbReference type="InterPro" id="IPR007081">
    <property type="entry name" value="RNA_pol_Rpb1_5"/>
</dbReference>
<evidence type="ECO:0000259" key="16">
    <source>
        <dbReference type="SMART" id="SM00663"/>
    </source>
</evidence>
<dbReference type="InterPro" id="IPR035698">
    <property type="entry name" value="RNAP_III_Rpc1_C"/>
</dbReference>
<dbReference type="InterPro" id="IPR042102">
    <property type="entry name" value="RNA_pol_Rpb1_3_sf"/>
</dbReference>
<evidence type="ECO:0000256" key="13">
    <source>
        <dbReference type="ARBA" id="ARBA00058108"/>
    </source>
</evidence>
<dbReference type="PANTHER" id="PTHR48446:SF1">
    <property type="entry name" value="DNA-DIRECTED RNA POLYMERASE SUBUNIT BETA' N-TERMINAL SECTION"/>
    <property type="match status" value="1"/>
</dbReference>
<evidence type="ECO:0000313" key="17">
    <source>
        <dbReference type="EMBL" id="RKO98838.1"/>
    </source>
</evidence>
<proteinExistence type="inferred from homology"/>
<dbReference type="CDD" id="cd02736">
    <property type="entry name" value="RNAP_III_Rpc1_C"/>
    <property type="match status" value="1"/>
</dbReference>
<dbReference type="GO" id="GO:0006351">
    <property type="term" value="P:DNA-templated transcription"/>
    <property type="evidence" value="ECO:0007669"/>
    <property type="project" value="InterPro"/>
</dbReference>
<dbReference type="InterPro" id="IPR000722">
    <property type="entry name" value="RNA_pol_asu"/>
</dbReference>
<dbReference type="PANTHER" id="PTHR48446">
    <property type="entry name" value="DNA-DIRECTED RNA POLYMERASE SUBUNIT BETA' N-TERMINAL SECTION"/>
    <property type="match status" value="1"/>
</dbReference>
<dbReference type="EC" id="2.7.7.6" evidence="14"/>
<dbReference type="SUPFAM" id="SSF64484">
    <property type="entry name" value="beta and beta-prime subunits of DNA dependent RNA-polymerase"/>
    <property type="match status" value="1"/>
</dbReference>
<feature type="compositionally biased region" description="Acidic residues" evidence="15">
    <location>
        <begin position="1015"/>
        <end position="1030"/>
    </location>
</feature>
<dbReference type="SMART" id="SM00663">
    <property type="entry name" value="RPOLA_N"/>
    <property type="match status" value="1"/>
</dbReference>
<evidence type="ECO:0000256" key="7">
    <source>
        <dbReference type="ARBA" id="ARBA00022723"/>
    </source>
</evidence>
<organism evidence="17 18">
    <name type="scientific">Caulochytrium protostelioides</name>
    <dbReference type="NCBI Taxonomy" id="1555241"/>
    <lineage>
        <taxon>Eukaryota</taxon>
        <taxon>Fungi</taxon>
        <taxon>Fungi incertae sedis</taxon>
        <taxon>Chytridiomycota</taxon>
        <taxon>Chytridiomycota incertae sedis</taxon>
        <taxon>Chytridiomycetes</taxon>
        <taxon>Caulochytriales</taxon>
        <taxon>Caulochytriaceae</taxon>
        <taxon>Caulochytrium</taxon>
    </lineage>
</organism>
<dbReference type="InterPro" id="IPR007083">
    <property type="entry name" value="RNA_pol_Rpb1_4"/>
</dbReference>
<evidence type="ECO:0000256" key="14">
    <source>
        <dbReference type="RuleBase" id="RU004279"/>
    </source>
</evidence>
<keyword evidence="8" id="KW-0862">Zinc</keyword>
<keyword evidence="5 14" id="KW-0808">Transferase</keyword>
<dbReference type="Gene3D" id="1.10.132.30">
    <property type="match status" value="1"/>
</dbReference>
<gene>
    <name evidence="17" type="ORF">CXG81DRAFT_15380</name>
</gene>
<dbReference type="Gene3D" id="1.10.150.390">
    <property type="match status" value="1"/>
</dbReference>
<dbReference type="InterPro" id="IPR006592">
    <property type="entry name" value="RNA_pol_N"/>
</dbReference>
<dbReference type="GO" id="GO:0000428">
    <property type="term" value="C:DNA-directed RNA polymerase complex"/>
    <property type="evidence" value="ECO:0007669"/>
    <property type="project" value="UniProtKB-KW"/>
</dbReference>
<dbReference type="STRING" id="1555241.A0A4P9X1Q0"/>
<evidence type="ECO:0000256" key="5">
    <source>
        <dbReference type="ARBA" id="ARBA00022679"/>
    </source>
</evidence>
<evidence type="ECO:0000256" key="2">
    <source>
        <dbReference type="ARBA" id="ARBA00006460"/>
    </source>
</evidence>
<evidence type="ECO:0000256" key="11">
    <source>
        <dbReference type="ARBA" id="ARBA00023242"/>
    </source>
</evidence>
<dbReference type="GO" id="GO:0003677">
    <property type="term" value="F:DNA binding"/>
    <property type="evidence" value="ECO:0007669"/>
    <property type="project" value="InterPro"/>
</dbReference>
<dbReference type="InterPro" id="IPR044893">
    <property type="entry name" value="RNA_pol_Rpb1_clamp_domain"/>
</dbReference>
<dbReference type="Gene3D" id="2.40.40.20">
    <property type="match status" value="1"/>
</dbReference>
<dbReference type="Gene3D" id="6.20.50.80">
    <property type="match status" value="1"/>
</dbReference>
<comment type="subunit">
    <text evidence="3">Component of the RNA polymerase III (Pol III) complex consisting of 17 subunits.</text>
</comment>
<evidence type="ECO:0000256" key="6">
    <source>
        <dbReference type="ARBA" id="ARBA00022695"/>
    </source>
</evidence>
<dbReference type="InterPro" id="IPR015700">
    <property type="entry name" value="RPC1"/>
</dbReference>
<dbReference type="FunFam" id="1.10.132.30:FF:000001">
    <property type="entry name" value="DNA-directed RNA polymerase subunit"/>
    <property type="match status" value="1"/>
</dbReference>
<name>A0A4P9X1Q0_9FUNG</name>
<comment type="similarity">
    <text evidence="2 14">Belongs to the RNA polymerase beta' chain family.</text>
</comment>
<evidence type="ECO:0000256" key="1">
    <source>
        <dbReference type="ARBA" id="ARBA00004123"/>
    </source>
</evidence>
<keyword evidence="4 14" id="KW-0240">DNA-directed RNA polymerase</keyword>
<evidence type="ECO:0000313" key="18">
    <source>
        <dbReference type="Proteomes" id="UP000274922"/>
    </source>
</evidence>
<dbReference type="Proteomes" id="UP000274922">
    <property type="component" value="Unassembled WGS sequence"/>
</dbReference>
<dbReference type="Pfam" id="PF05000">
    <property type="entry name" value="RNA_pol_Rpb1_4"/>
    <property type="match status" value="1"/>
</dbReference>
<dbReference type="FunFam" id="1.10.150.390:FF:000004">
    <property type="entry name" value="DNA-directed RNA polymerase subunit"/>
    <property type="match status" value="1"/>
</dbReference>
<evidence type="ECO:0000256" key="9">
    <source>
        <dbReference type="ARBA" id="ARBA00022842"/>
    </source>
</evidence>
<keyword evidence="7" id="KW-0479">Metal-binding</keyword>
<dbReference type="Pfam" id="PF00623">
    <property type="entry name" value="RNA_pol_Rpb1_2"/>
    <property type="match status" value="1"/>
</dbReference>
<dbReference type="CDD" id="cd02583">
    <property type="entry name" value="RNAP_III_RPC1_N"/>
    <property type="match status" value="1"/>
</dbReference>
<dbReference type="Gene3D" id="3.30.1490.180">
    <property type="entry name" value="RNA polymerase ii"/>
    <property type="match status" value="1"/>
</dbReference>
<feature type="domain" description="RNA polymerase N-terminal" evidence="16">
    <location>
        <begin position="241"/>
        <end position="545"/>
    </location>
</feature>
<evidence type="ECO:0000256" key="12">
    <source>
        <dbReference type="ARBA" id="ARBA00048552"/>
    </source>
</evidence>
<comment type="catalytic activity">
    <reaction evidence="12 14">
        <text>RNA(n) + a ribonucleoside 5'-triphosphate = RNA(n+1) + diphosphate</text>
        <dbReference type="Rhea" id="RHEA:21248"/>
        <dbReference type="Rhea" id="RHEA-COMP:14527"/>
        <dbReference type="Rhea" id="RHEA-COMP:17342"/>
        <dbReference type="ChEBI" id="CHEBI:33019"/>
        <dbReference type="ChEBI" id="CHEBI:61557"/>
        <dbReference type="ChEBI" id="CHEBI:140395"/>
        <dbReference type="EC" id="2.7.7.6"/>
    </reaction>
</comment>
<comment type="function">
    <text evidence="13">DNA-dependent RNA polymerase catalyzes the transcription of DNA into RNA using the four ribonucleoside triphosphates as substrates. Largest and catalytic core component of RNA polymerase III which synthesizes small RNAs, such as 5S rRNA and tRNAs. Forms the polymerase active center together with the second largest subunit. A single-stranded DNA template strand of the promoter is positioned within the central active site cleft of Pol III. A bridging helix emanates from RPC1 and crosses the cleft near the catalytic site and is thought to promote translocation of Pol III by acting as a ratchet that moves the RNA-DNA hybrid through the active site by switching from straight to bent conformations at each step of nucleotide addition.</text>
</comment>
<keyword evidence="11" id="KW-0539">Nucleus</keyword>
<dbReference type="InterPro" id="IPR038120">
    <property type="entry name" value="Rpb1_funnel_sf"/>
</dbReference>
<dbReference type="GO" id="GO:0046872">
    <property type="term" value="F:metal ion binding"/>
    <property type="evidence" value="ECO:0007669"/>
    <property type="project" value="UniProtKB-KW"/>
</dbReference>
<dbReference type="OrthoDB" id="270392at2759"/>
<evidence type="ECO:0000256" key="15">
    <source>
        <dbReference type="SAM" id="MobiDB-lite"/>
    </source>
</evidence>